<reference evidence="1 2" key="1">
    <citation type="submission" date="2020-08" db="EMBL/GenBank/DDBJ databases">
        <title>Genomic Encyclopedia of Type Strains, Phase IV (KMG-IV): sequencing the most valuable type-strain genomes for metagenomic binning, comparative biology and taxonomic classification.</title>
        <authorList>
            <person name="Goeker M."/>
        </authorList>
    </citation>
    <scope>NUCLEOTIDE SEQUENCE [LARGE SCALE GENOMIC DNA]</scope>
    <source>
        <strain evidence="1 2">DSM 29853</strain>
    </source>
</reference>
<evidence type="ECO:0000313" key="1">
    <source>
        <dbReference type="EMBL" id="MBB4063678.1"/>
    </source>
</evidence>
<sequence length="129" mass="14512">MKNRVVWLDRGWQPVSIGFCPSEKAWRREMKRLGCKGEAYPSSDGRCTRFEASKSNSECIIVTLRDGAERDHSLVEVAGLLVHEATHVWQFIIESIGEGKPSAELEAYSMQAIVQALMQAFDETRGLPK</sequence>
<accession>A0A7W6J4G2</accession>
<keyword evidence="2" id="KW-1185">Reference proteome</keyword>
<dbReference type="AlphaFoldDB" id="A0A7W6J4G2"/>
<dbReference type="EMBL" id="JACIEZ010000001">
    <property type="protein sequence ID" value="MBB4063678.1"/>
    <property type="molecule type" value="Genomic_DNA"/>
</dbReference>
<protein>
    <submittedName>
        <fullName evidence="1">Uncharacterized protein</fullName>
    </submittedName>
</protein>
<dbReference type="RefSeq" id="WP_210296837.1">
    <property type="nucleotide sequence ID" value="NZ_JACIEZ010000001.1"/>
</dbReference>
<gene>
    <name evidence="1" type="ORF">GGR23_000839</name>
</gene>
<evidence type="ECO:0000313" key="2">
    <source>
        <dbReference type="Proteomes" id="UP000528286"/>
    </source>
</evidence>
<dbReference type="Proteomes" id="UP000528286">
    <property type="component" value="Unassembled WGS sequence"/>
</dbReference>
<organism evidence="1 2">
    <name type="scientific">Gellertiella hungarica</name>
    <dbReference type="NCBI Taxonomy" id="1572859"/>
    <lineage>
        <taxon>Bacteria</taxon>
        <taxon>Pseudomonadati</taxon>
        <taxon>Pseudomonadota</taxon>
        <taxon>Alphaproteobacteria</taxon>
        <taxon>Hyphomicrobiales</taxon>
        <taxon>Rhizobiaceae</taxon>
        <taxon>Gellertiella</taxon>
    </lineage>
</organism>
<proteinExistence type="predicted"/>
<comment type="caution">
    <text evidence="1">The sequence shown here is derived from an EMBL/GenBank/DDBJ whole genome shotgun (WGS) entry which is preliminary data.</text>
</comment>
<name>A0A7W6J4G2_9HYPH</name>